<keyword evidence="1" id="KW-0805">Transcription regulation</keyword>
<dbReference type="InterPro" id="IPR000160">
    <property type="entry name" value="GGDEF_dom"/>
</dbReference>
<feature type="domain" description="GGDEF" evidence="8">
    <location>
        <begin position="178"/>
        <end position="309"/>
    </location>
</feature>
<dbReference type="SUPFAM" id="SSF46689">
    <property type="entry name" value="Homeodomain-like"/>
    <property type="match status" value="2"/>
</dbReference>
<sequence length="555" mass="63073">MYTLMIADDEQLERQALRFIIEKNCPDIQVILETGDGKSAIMVAAAEKPDIVLMDIRMPEMSGLEAARTIRSELPDTTIVMLTAFDEFSYAKEALSIGAVEYLLKPLRPKDLLETLHAVTEKIGQRKRKEQQEAELRKNLDEAMPFIKNSFIHDLVSGKVTDLANFRERAAFLGITADSGAILVANIDNFRQITCSASELERQVVKQRVYQQVCKIVGKEILVIPFGGDEIIILMGYEGEVKPEQVEHQVRETAQKIRDGITELGVSLTIGIGRYYSDPLQIHKSYLEAVSAEQQKFYMGDNQIIHIDDLPHLSAVSFRYPFNYERSLLDKVRCGERQQAKEALRQLLHEIFSAKASIETVKACVLELLIVLSRAAVEGGANLEQLTLLNFNCINHLMGCADREEVRRWILDALDQFMDNMLEHRTSMNVRLINKACAYIVENFHKSISLDEVAQTVHLSPYYFSRIFKAEKGCNFVDFLTKVRIDKAKKLLQNPEQTVVRVASEAGYQDASYFCRVFRQEVGVTPNQYRTQLKNSNKASKVDNLPQQQPSKIQQ</sequence>
<organism evidence="9 10">
    <name type="scientific">Sporomusa malonica</name>
    <dbReference type="NCBI Taxonomy" id="112901"/>
    <lineage>
        <taxon>Bacteria</taxon>
        <taxon>Bacillati</taxon>
        <taxon>Bacillota</taxon>
        <taxon>Negativicutes</taxon>
        <taxon>Selenomonadales</taxon>
        <taxon>Sporomusaceae</taxon>
        <taxon>Sporomusa</taxon>
    </lineage>
</organism>
<dbReference type="InterPro" id="IPR020449">
    <property type="entry name" value="Tscrpt_reg_AraC-type_HTH"/>
</dbReference>
<dbReference type="PROSITE" id="PS00041">
    <property type="entry name" value="HTH_ARAC_FAMILY_1"/>
    <property type="match status" value="1"/>
</dbReference>
<feature type="modified residue" description="4-aspartylphosphate" evidence="4">
    <location>
        <position position="55"/>
    </location>
</feature>
<dbReference type="CDD" id="cd17536">
    <property type="entry name" value="REC_YesN-like"/>
    <property type="match status" value="1"/>
</dbReference>
<dbReference type="InterPro" id="IPR011006">
    <property type="entry name" value="CheY-like_superfamily"/>
</dbReference>
<dbReference type="STRING" id="112901.SAMN04488500_101264"/>
<evidence type="ECO:0000256" key="1">
    <source>
        <dbReference type="ARBA" id="ARBA00023015"/>
    </source>
</evidence>
<keyword evidence="10" id="KW-1185">Reference proteome</keyword>
<dbReference type="AlphaFoldDB" id="A0A1W1YE73"/>
<dbReference type="Pfam" id="PF00072">
    <property type="entry name" value="Response_reg"/>
    <property type="match status" value="1"/>
</dbReference>
<dbReference type="PROSITE" id="PS50887">
    <property type="entry name" value="GGDEF"/>
    <property type="match status" value="1"/>
</dbReference>
<dbReference type="GO" id="GO:0000160">
    <property type="term" value="P:phosphorelay signal transduction system"/>
    <property type="evidence" value="ECO:0007669"/>
    <property type="project" value="InterPro"/>
</dbReference>
<keyword evidence="3" id="KW-0804">Transcription</keyword>
<feature type="domain" description="Response regulatory" evidence="7">
    <location>
        <begin position="3"/>
        <end position="120"/>
    </location>
</feature>
<dbReference type="PROSITE" id="PS01124">
    <property type="entry name" value="HTH_ARAC_FAMILY_2"/>
    <property type="match status" value="1"/>
</dbReference>
<evidence type="ECO:0000256" key="2">
    <source>
        <dbReference type="ARBA" id="ARBA00023125"/>
    </source>
</evidence>
<dbReference type="GO" id="GO:0043565">
    <property type="term" value="F:sequence-specific DNA binding"/>
    <property type="evidence" value="ECO:0007669"/>
    <property type="project" value="InterPro"/>
</dbReference>
<dbReference type="Pfam" id="PF17853">
    <property type="entry name" value="GGDEF_2"/>
    <property type="match status" value="1"/>
</dbReference>
<dbReference type="OrthoDB" id="324626at2"/>
<evidence type="ECO:0000313" key="9">
    <source>
        <dbReference type="EMBL" id="SMC34434.1"/>
    </source>
</evidence>
<dbReference type="InterPro" id="IPR018060">
    <property type="entry name" value="HTH_AraC"/>
</dbReference>
<evidence type="ECO:0000259" key="8">
    <source>
        <dbReference type="PROSITE" id="PS50887"/>
    </source>
</evidence>
<dbReference type="Gene3D" id="1.10.10.60">
    <property type="entry name" value="Homeodomain-like"/>
    <property type="match status" value="2"/>
</dbReference>
<dbReference type="Proteomes" id="UP000192738">
    <property type="component" value="Unassembled WGS sequence"/>
</dbReference>
<evidence type="ECO:0000259" key="6">
    <source>
        <dbReference type="PROSITE" id="PS01124"/>
    </source>
</evidence>
<dbReference type="EMBL" id="FWXI01000001">
    <property type="protein sequence ID" value="SMC34434.1"/>
    <property type="molecule type" value="Genomic_DNA"/>
</dbReference>
<keyword evidence="4" id="KW-0597">Phosphoprotein</keyword>
<dbReference type="InterPro" id="IPR029787">
    <property type="entry name" value="Nucleotide_cyclase"/>
</dbReference>
<dbReference type="PANTHER" id="PTHR43280">
    <property type="entry name" value="ARAC-FAMILY TRANSCRIPTIONAL REGULATOR"/>
    <property type="match status" value="1"/>
</dbReference>
<dbReference type="Pfam" id="PF12833">
    <property type="entry name" value="HTH_18"/>
    <property type="match status" value="1"/>
</dbReference>
<dbReference type="Gene3D" id="3.30.70.270">
    <property type="match status" value="1"/>
</dbReference>
<reference evidence="9 10" key="1">
    <citation type="submission" date="2017-04" db="EMBL/GenBank/DDBJ databases">
        <authorList>
            <person name="Afonso C.L."/>
            <person name="Miller P.J."/>
            <person name="Scott M.A."/>
            <person name="Spackman E."/>
            <person name="Goraichik I."/>
            <person name="Dimitrov K.M."/>
            <person name="Suarez D.L."/>
            <person name="Swayne D.E."/>
        </authorList>
    </citation>
    <scope>NUCLEOTIDE SEQUENCE [LARGE SCALE GENOMIC DNA]</scope>
    <source>
        <strain evidence="9 10">DSM 5090</strain>
    </source>
</reference>
<dbReference type="PANTHER" id="PTHR43280:SF10">
    <property type="entry name" value="REGULATORY PROTEIN POCR"/>
    <property type="match status" value="1"/>
</dbReference>
<dbReference type="InterPro" id="IPR041522">
    <property type="entry name" value="CdaR_GGDEF"/>
</dbReference>
<dbReference type="SMART" id="SM00448">
    <property type="entry name" value="REC"/>
    <property type="match status" value="1"/>
</dbReference>
<dbReference type="PROSITE" id="PS50110">
    <property type="entry name" value="RESPONSE_REGULATORY"/>
    <property type="match status" value="1"/>
</dbReference>
<protein>
    <submittedName>
        <fullName evidence="9">Two-component system, response regulator YesN</fullName>
    </submittedName>
</protein>
<evidence type="ECO:0000256" key="4">
    <source>
        <dbReference type="PROSITE-ProRule" id="PRU00169"/>
    </source>
</evidence>
<evidence type="ECO:0000256" key="3">
    <source>
        <dbReference type="ARBA" id="ARBA00023163"/>
    </source>
</evidence>
<name>A0A1W1YE73_9FIRM</name>
<feature type="domain" description="HTH araC/xylS-type" evidence="6">
    <location>
        <begin position="434"/>
        <end position="532"/>
    </location>
</feature>
<dbReference type="SMART" id="SM00342">
    <property type="entry name" value="HTH_ARAC"/>
    <property type="match status" value="1"/>
</dbReference>
<dbReference type="InterPro" id="IPR009057">
    <property type="entry name" value="Homeodomain-like_sf"/>
</dbReference>
<evidence type="ECO:0000313" key="10">
    <source>
        <dbReference type="Proteomes" id="UP000192738"/>
    </source>
</evidence>
<dbReference type="Gene3D" id="3.40.50.2300">
    <property type="match status" value="1"/>
</dbReference>
<dbReference type="SUPFAM" id="SSF55073">
    <property type="entry name" value="Nucleotide cyclase"/>
    <property type="match status" value="1"/>
</dbReference>
<dbReference type="GO" id="GO:0003700">
    <property type="term" value="F:DNA-binding transcription factor activity"/>
    <property type="evidence" value="ECO:0007669"/>
    <property type="project" value="InterPro"/>
</dbReference>
<evidence type="ECO:0000259" key="7">
    <source>
        <dbReference type="PROSITE" id="PS50110"/>
    </source>
</evidence>
<dbReference type="InterPro" id="IPR018062">
    <property type="entry name" value="HTH_AraC-typ_CS"/>
</dbReference>
<dbReference type="InterPro" id="IPR001789">
    <property type="entry name" value="Sig_transdc_resp-reg_receiver"/>
</dbReference>
<proteinExistence type="predicted"/>
<accession>A0A1W1YE73</accession>
<gene>
    <name evidence="9" type="ORF">SAMN04488500_101264</name>
</gene>
<dbReference type="PRINTS" id="PR00032">
    <property type="entry name" value="HTHARAC"/>
</dbReference>
<dbReference type="SUPFAM" id="SSF52172">
    <property type="entry name" value="CheY-like"/>
    <property type="match status" value="1"/>
</dbReference>
<feature type="region of interest" description="Disordered" evidence="5">
    <location>
        <begin position="535"/>
        <end position="555"/>
    </location>
</feature>
<dbReference type="RefSeq" id="WP_084573777.1">
    <property type="nucleotide sequence ID" value="NZ_CP155572.1"/>
</dbReference>
<dbReference type="InterPro" id="IPR043128">
    <property type="entry name" value="Rev_trsase/Diguanyl_cyclase"/>
</dbReference>
<keyword evidence="2" id="KW-0238">DNA-binding</keyword>
<evidence type="ECO:0000256" key="5">
    <source>
        <dbReference type="SAM" id="MobiDB-lite"/>
    </source>
</evidence>